<gene>
    <name evidence="1" type="ORF">GHT06_016378</name>
</gene>
<evidence type="ECO:0000313" key="2">
    <source>
        <dbReference type="Proteomes" id="UP000820818"/>
    </source>
</evidence>
<dbReference type="Proteomes" id="UP000820818">
    <property type="component" value="Linkage Group LG6"/>
</dbReference>
<name>A0AAD5PSY2_9CRUS</name>
<comment type="caution">
    <text evidence="1">The sequence shown here is derived from an EMBL/GenBank/DDBJ whole genome shotgun (WGS) entry which is preliminary data.</text>
</comment>
<reference evidence="1 2" key="1">
    <citation type="submission" date="2022-05" db="EMBL/GenBank/DDBJ databases">
        <title>A multi-omics perspective on studying reproductive biology in Daphnia sinensis.</title>
        <authorList>
            <person name="Jia J."/>
        </authorList>
    </citation>
    <scope>NUCLEOTIDE SEQUENCE [LARGE SCALE GENOMIC DNA]</scope>
    <source>
        <strain evidence="1 2">WSL</strain>
    </source>
</reference>
<organism evidence="1 2">
    <name type="scientific">Daphnia sinensis</name>
    <dbReference type="NCBI Taxonomy" id="1820382"/>
    <lineage>
        <taxon>Eukaryota</taxon>
        <taxon>Metazoa</taxon>
        <taxon>Ecdysozoa</taxon>
        <taxon>Arthropoda</taxon>
        <taxon>Crustacea</taxon>
        <taxon>Branchiopoda</taxon>
        <taxon>Diplostraca</taxon>
        <taxon>Cladocera</taxon>
        <taxon>Anomopoda</taxon>
        <taxon>Daphniidae</taxon>
        <taxon>Daphnia</taxon>
        <taxon>Daphnia similis group</taxon>
    </lineage>
</organism>
<keyword evidence="2" id="KW-1185">Reference proteome</keyword>
<protein>
    <submittedName>
        <fullName evidence="1">Uncharacterized protein</fullName>
    </submittedName>
</protein>
<dbReference type="AlphaFoldDB" id="A0AAD5PSY2"/>
<evidence type="ECO:0000313" key="1">
    <source>
        <dbReference type="EMBL" id="KAI9556588.1"/>
    </source>
</evidence>
<proteinExistence type="predicted"/>
<dbReference type="EMBL" id="WJBH02000006">
    <property type="protein sequence ID" value="KAI9556588.1"/>
    <property type="molecule type" value="Genomic_DNA"/>
</dbReference>
<accession>A0AAD5PSY2</accession>
<sequence length="125" mass="14529">MDVNLKFRGRIGISDSCADLFFRHLIVDDEGAKRRRLIPHCPTLSATVKTMQVIRIAVFLDVTRIDGLASKVRYSSLYHRDHHLYTPNDKGIAFFWTDRRTGQQHVMADFVSVIVVTWIRRMLKV</sequence>